<dbReference type="EMBL" id="CP074405">
    <property type="protein sequence ID" value="QVI61558.1"/>
    <property type="molecule type" value="Genomic_DNA"/>
</dbReference>
<dbReference type="RefSeq" id="WP_207339136.1">
    <property type="nucleotide sequence ID" value="NZ_CP074405.1"/>
</dbReference>
<evidence type="ECO:0000313" key="3">
    <source>
        <dbReference type="Proteomes" id="UP000677804"/>
    </source>
</evidence>
<evidence type="ECO:0000256" key="1">
    <source>
        <dbReference type="SAM" id="MobiDB-lite"/>
    </source>
</evidence>
<evidence type="ECO:0000313" key="2">
    <source>
        <dbReference type="EMBL" id="QVI61558.1"/>
    </source>
</evidence>
<name>A0ABX8D284_9CELL</name>
<accession>A0ABX8D284</accession>
<feature type="region of interest" description="Disordered" evidence="1">
    <location>
        <begin position="29"/>
        <end position="56"/>
    </location>
</feature>
<keyword evidence="3" id="KW-1185">Reference proteome</keyword>
<gene>
    <name evidence="2" type="ORF">KG103_13930</name>
</gene>
<organism evidence="2 3">
    <name type="scientific">Cellulomonas wangleii</name>
    <dbReference type="NCBI Taxonomy" id="2816956"/>
    <lineage>
        <taxon>Bacteria</taxon>
        <taxon>Bacillati</taxon>
        <taxon>Actinomycetota</taxon>
        <taxon>Actinomycetes</taxon>
        <taxon>Micrococcales</taxon>
        <taxon>Cellulomonadaceae</taxon>
        <taxon>Cellulomonas</taxon>
    </lineage>
</organism>
<dbReference type="Proteomes" id="UP000677804">
    <property type="component" value="Chromosome"/>
</dbReference>
<sequence>MGAEGDFAAVLHEYRATMDVLTLPAGVTLPEPVDPGPEELPGATSADGTDEPGRFAAGAYEPGYGMTVAHRGWFCAWEREWLAQRGVDPAAEAAALATLETMPATETWARFMDETTQESIRVNLAKAAAGDPTGVQADVDRNCR</sequence>
<protein>
    <submittedName>
        <fullName evidence="2">Uncharacterized protein</fullName>
    </submittedName>
</protein>
<proteinExistence type="predicted"/>
<reference evidence="2 3" key="1">
    <citation type="submission" date="2021-05" db="EMBL/GenBank/DDBJ databases">
        <title>Novel species in genus Cellulomonas.</title>
        <authorList>
            <person name="Zhang G."/>
        </authorList>
    </citation>
    <scope>NUCLEOTIDE SEQUENCE [LARGE SCALE GENOMIC DNA]</scope>
    <source>
        <strain evidence="3">zg-ZUI222</strain>
    </source>
</reference>